<evidence type="ECO:0000313" key="7">
    <source>
        <dbReference type="EMBL" id="KAI5074782.1"/>
    </source>
</evidence>
<accession>A0A9D4ZI34</accession>
<name>A0A9D4ZI34_ADICA</name>
<dbReference type="AlphaFoldDB" id="A0A9D4ZI34"/>
<evidence type="ECO:0000256" key="1">
    <source>
        <dbReference type="ARBA" id="ARBA00004613"/>
    </source>
</evidence>
<evidence type="ECO:0000313" key="8">
    <source>
        <dbReference type="Proteomes" id="UP000886520"/>
    </source>
</evidence>
<dbReference type="PANTHER" id="PTHR33109">
    <property type="entry name" value="EPIDERMAL PATTERNING FACTOR-LIKE PROTEIN 4"/>
    <property type="match status" value="1"/>
</dbReference>
<comment type="similarity">
    <text evidence="2">Belongs to the plant cysteine rich small secretory peptide family. Epidermal patterning factor subfamily.</text>
</comment>
<gene>
    <name evidence="7" type="ORF">GOP47_0010743</name>
</gene>
<keyword evidence="3" id="KW-0964">Secreted</keyword>
<organism evidence="7 8">
    <name type="scientific">Adiantum capillus-veneris</name>
    <name type="common">Maidenhair fern</name>
    <dbReference type="NCBI Taxonomy" id="13818"/>
    <lineage>
        <taxon>Eukaryota</taxon>
        <taxon>Viridiplantae</taxon>
        <taxon>Streptophyta</taxon>
        <taxon>Embryophyta</taxon>
        <taxon>Tracheophyta</taxon>
        <taxon>Polypodiopsida</taxon>
        <taxon>Polypodiidae</taxon>
        <taxon>Polypodiales</taxon>
        <taxon>Pteridineae</taxon>
        <taxon>Pteridaceae</taxon>
        <taxon>Vittarioideae</taxon>
        <taxon>Adiantum</taxon>
    </lineage>
</organism>
<evidence type="ECO:0000256" key="3">
    <source>
        <dbReference type="ARBA" id="ARBA00022525"/>
    </source>
</evidence>
<protein>
    <recommendedName>
        <fullName evidence="9">Epidermal patterning factor-like protein</fullName>
    </recommendedName>
</protein>
<evidence type="ECO:0000256" key="4">
    <source>
        <dbReference type="ARBA" id="ARBA00022729"/>
    </source>
</evidence>
<feature type="chain" id="PRO_5039701119" description="Epidermal patterning factor-like protein" evidence="6">
    <location>
        <begin position="22"/>
        <end position="139"/>
    </location>
</feature>
<dbReference type="EMBL" id="JABFUD020000010">
    <property type="protein sequence ID" value="KAI5074782.1"/>
    <property type="molecule type" value="Genomic_DNA"/>
</dbReference>
<dbReference type="Proteomes" id="UP000886520">
    <property type="component" value="Chromosome 10"/>
</dbReference>
<evidence type="ECO:0008006" key="9">
    <source>
        <dbReference type="Google" id="ProtNLM"/>
    </source>
</evidence>
<keyword evidence="5" id="KW-1015">Disulfide bond</keyword>
<dbReference type="OrthoDB" id="614712at2759"/>
<sequence>MRGTFLIFLSALMVGSIVVDGLLLQQSGGVLARRLHKFVDEGNDQVYVEEFVLEEVHTSRRELKVAATNKIGSRPPSCKGKCKGCVPCSPVEVTVPPAQHRSSSFTRGPFPNGAFYHLDESPYYSVAWRCRCKGKDYNP</sequence>
<comment type="subcellular location">
    <subcellularLocation>
        <location evidence="1">Secreted</location>
    </subcellularLocation>
</comment>
<comment type="caution">
    <text evidence="7">The sequence shown here is derived from an EMBL/GenBank/DDBJ whole genome shotgun (WGS) entry which is preliminary data.</text>
</comment>
<evidence type="ECO:0000256" key="5">
    <source>
        <dbReference type="ARBA" id="ARBA00023157"/>
    </source>
</evidence>
<reference evidence="7" key="1">
    <citation type="submission" date="2021-01" db="EMBL/GenBank/DDBJ databases">
        <title>Adiantum capillus-veneris genome.</title>
        <authorList>
            <person name="Fang Y."/>
            <person name="Liao Q."/>
        </authorList>
    </citation>
    <scope>NUCLEOTIDE SEQUENCE</scope>
    <source>
        <strain evidence="7">H3</strain>
        <tissue evidence="7">Leaf</tissue>
    </source>
</reference>
<dbReference type="PANTHER" id="PTHR33109:SF4">
    <property type="entry name" value="EPIDERMAL PATTERNING FACTOR-LIKE PROTEIN 6"/>
    <property type="match status" value="1"/>
</dbReference>
<dbReference type="GO" id="GO:0005576">
    <property type="term" value="C:extracellular region"/>
    <property type="evidence" value="ECO:0007669"/>
    <property type="project" value="UniProtKB-SubCell"/>
</dbReference>
<evidence type="ECO:0000256" key="2">
    <source>
        <dbReference type="ARBA" id="ARBA00008127"/>
    </source>
</evidence>
<proteinExistence type="inferred from homology"/>
<keyword evidence="4 6" id="KW-0732">Signal</keyword>
<feature type="signal peptide" evidence="6">
    <location>
        <begin position="1"/>
        <end position="21"/>
    </location>
</feature>
<dbReference type="GO" id="GO:0010374">
    <property type="term" value="P:stomatal complex development"/>
    <property type="evidence" value="ECO:0007669"/>
    <property type="project" value="InterPro"/>
</dbReference>
<dbReference type="InterPro" id="IPR039455">
    <property type="entry name" value="EPFL"/>
</dbReference>
<dbReference type="Pfam" id="PF17181">
    <property type="entry name" value="EPF"/>
    <property type="match status" value="1"/>
</dbReference>
<evidence type="ECO:0000256" key="6">
    <source>
        <dbReference type="SAM" id="SignalP"/>
    </source>
</evidence>
<keyword evidence="8" id="KW-1185">Reference proteome</keyword>